<dbReference type="Pfam" id="PF04860">
    <property type="entry name" value="Phage_portal"/>
    <property type="match status" value="1"/>
</dbReference>
<sequence>MAFNFMKKKQVRSDPGAISVEYVSPIQFIESISDSYVRLADNPEVRMGVERIVDMVSSMTIQLMKNSEKGDTRIFNGLSRVVDIEPNPYMTRKNFIAWIVRTLLIEGGGNAVVKPIFDGLKLKELLPIPPNATTFNTDDYEYSINVSGKEYSPDTLLHFSINPRPNNPFIGSSYEFVLKDLVDNLKQSYVTKKSFMKSEYMPSLIVSVDADSDTFSNEEGRKKIEQQYLKRENSRAPWITPQGIIDVQTIKPLTLNDLALNDAVEIDKKTVASLLGVPPFLLGVGTYNKDEYNNFVNTRILSIAQSIQQTLNKLILDPTMYFNFNPRSLYNYSLTELVTAGVQMVSVNALRRNELRNWVSLPPDAEMDDLLVLENYIQAHDVQNQMKLVQNQSKGGENNEQS</sequence>
<dbReference type="STRING" id="1122154.SAMN02746068_01045"/>
<dbReference type="InterPro" id="IPR006427">
    <property type="entry name" value="Portal_HK97"/>
</dbReference>
<reference evidence="1 2" key="1">
    <citation type="submission" date="2016-11" db="EMBL/GenBank/DDBJ databases">
        <authorList>
            <person name="Jaros S."/>
            <person name="Januszkiewicz K."/>
            <person name="Wedrychowicz H."/>
        </authorList>
    </citation>
    <scope>NUCLEOTIDE SEQUENCE [LARGE SCALE GENOMIC DNA]</scope>
    <source>
        <strain evidence="1 2">DSM 22330</strain>
    </source>
</reference>
<protein>
    <submittedName>
        <fullName evidence="1">Phage portal protein, HK97 family</fullName>
    </submittedName>
</protein>
<dbReference type="Proteomes" id="UP000185655">
    <property type="component" value="Unassembled WGS sequence"/>
</dbReference>
<dbReference type="InterPro" id="IPR006944">
    <property type="entry name" value="Phage/GTA_portal"/>
</dbReference>
<dbReference type="AlphaFoldDB" id="A0A1K2HB77"/>
<evidence type="ECO:0000313" key="2">
    <source>
        <dbReference type="Proteomes" id="UP000185655"/>
    </source>
</evidence>
<organism evidence="1 2">
    <name type="scientific">Pseudolactococcus chungangensis CAU 28 = DSM 22330</name>
    <dbReference type="NCBI Taxonomy" id="1122154"/>
    <lineage>
        <taxon>Bacteria</taxon>
        <taxon>Bacillati</taxon>
        <taxon>Bacillota</taxon>
        <taxon>Bacilli</taxon>
        <taxon>Lactobacillales</taxon>
        <taxon>Streptococcaceae</taxon>
        <taxon>Pseudolactococcus</taxon>
    </lineage>
</organism>
<proteinExistence type="predicted"/>
<gene>
    <name evidence="1" type="ORF">SAMN02746068_01045</name>
</gene>
<evidence type="ECO:0000313" key="1">
    <source>
        <dbReference type="EMBL" id="SFZ74011.1"/>
    </source>
</evidence>
<accession>A0A1K2HB77</accession>
<dbReference type="OrthoDB" id="1803666at2"/>
<dbReference type="RefSeq" id="WP_031366180.1">
    <property type="nucleotide sequence ID" value="NZ_FPKS01000004.1"/>
</dbReference>
<dbReference type="EMBL" id="FPKS01000004">
    <property type="protein sequence ID" value="SFZ74011.1"/>
    <property type="molecule type" value="Genomic_DNA"/>
</dbReference>
<name>A0A1K2HB77_9LACT</name>
<dbReference type="NCBIfam" id="TIGR01537">
    <property type="entry name" value="portal_HK97"/>
    <property type="match status" value="1"/>
</dbReference>